<feature type="compositionally biased region" description="Low complexity" evidence="5">
    <location>
        <begin position="221"/>
        <end position="235"/>
    </location>
</feature>
<dbReference type="InterPro" id="IPR012966">
    <property type="entry name" value="AHD"/>
</dbReference>
<evidence type="ECO:0000259" key="6">
    <source>
        <dbReference type="PROSITE" id="PS50003"/>
    </source>
</evidence>
<comment type="subcellular location">
    <subcellularLocation>
        <location evidence="2">Cell projection</location>
        <location evidence="2">Bleb</location>
    </subcellularLocation>
</comment>
<dbReference type="SUPFAM" id="SSF50729">
    <property type="entry name" value="PH domain-like"/>
    <property type="match status" value="1"/>
</dbReference>
<dbReference type="GO" id="GO:0000915">
    <property type="term" value="P:actomyosin contractile ring assembly"/>
    <property type="evidence" value="ECO:0007669"/>
    <property type="project" value="TreeGrafter"/>
</dbReference>
<dbReference type="PROSITE" id="PS50003">
    <property type="entry name" value="PH_DOMAIN"/>
    <property type="match status" value="1"/>
</dbReference>
<keyword evidence="8" id="KW-1185">Reference proteome</keyword>
<feature type="compositionally biased region" description="Polar residues" evidence="5">
    <location>
        <begin position="634"/>
        <end position="661"/>
    </location>
</feature>
<evidence type="ECO:0000256" key="4">
    <source>
        <dbReference type="ARBA" id="ARBA00071355"/>
    </source>
</evidence>
<accession>A0A671W7T8</accession>
<evidence type="ECO:0000256" key="3">
    <source>
        <dbReference type="ARBA" id="ARBA00057106"/>
    </source>
</evidence>
<organism evidence="7 8">
    <name type="scientific">Sparus aurata</name>
    <name type="common">Gilthead sea bream</name>
    <dbReference type="NCBI Taxonomy" id="8175"/>
    <lineage>
        <taxon>Eukaryota</taxon>
        <taxon>Metazoa</taxon>
        <taxon>Chordata</taxon>
        <taxon>Craniata</taxon>
        <taxon>Vertebrata</taxon>
        <taxon>Euteleostomi</taxon>
        <taxon>Actinopterygii</taxon>
        <taxon>Neopterygii</taxon>
        <taxon>Teleostei</taxon>
        <taxon>Neoteleostei</taxon>
        <taxon>Acanthomorphata</taxon>
        <taxon>Eupercaria</taxon>
        <taxon>Spariformes</taxon>
        <taxon>Sparidae</taxon>
        <taxon>Sparus</taxon>
    </lineage>
</organism>
<dbReference type="SMART" id="SM00233">
    <property type="entry name" value="PH"/>
    <property type="match status" value="1"/>
</dbReference>
<protein>
    <recommendedName>
        <fullName evidence="4">Anillin</fullName>
    </recommendedName>
</protein>
<dbReference type="GeneTree" id="ENSGT00390000008749"/>
<dbReference type="Pfam" id="PF00169">
    <property type="entry name" value="PH"/>
    <property type="match status" value="1"/>
</dbReference>
<evidence type="ECO:0000256" key="1">
    <source>
        <dbReference type="ARBA" id="ARBA00023054"/>
    </source>
</evidence>
<proteinExistence type="predicted"/>
<comment type="function">
    <text evidence="3">Required for cytokinesis. Essential for the structural integrity of the cleavage furrow and for completion of cleavage furrow ingression. Plays a role in bleb assembly during metaphase and anaphase of mitosis. May play a significant role in podocyte cell migration.</text>
</comment>
<sequence length="1126" mass="122896">MFVIFKQKLLERTRARRENLQKKIAERPNAASRGMVKRPLADTNSMTSEPVFDKVPQPSSKPSPSKRSRSGENLQPAAGEENQKPVLTTPIATTLTDPPTDKKPPAGPASIRSSSSLEKTATRHAVQSQPQETKTAQPESKEKAVTPAPDPLSSRETEMVSAISAPQRNKEDLVEDAAPSAVGMRSRLQRLAEQRKGWDGSATSDAGPDYTSISQLKRQDVVPPSTVPTVSSGTPLGRRGRLANLAATIGSWEDDLSHANIVNQNPKEKPGTAMTKVAVRDAAVATSTKPGAASSTASSEATSSSNQQAMNHPGKSSRVVVPSPQKVDIPATKPALKPASSPQKSSIQGTAFPSSPQKATPSSSALVPQSPLKNQPLSRGLNTSSSPQKPGLHAKPIIAASSTPQEKATGGASGKSYSTVKSFLERFGEKCQERTNQSSAAGSTANDKILTVTPSVTPNTRLVQERLRAAQAANTATADLTQRQKLERESELAQIRSRFQKGSNMWKNKEEATEANKNTDIKVGQQIILNKLNILMVSPPVSTSSPLRVVTPNIKKTTDETPKDGEMVKEIEMNVDRSIDSAVINGLFEGILEQSDDQNEEEDALNISSMSLLAPLAETVAAVVKSPEKRMMTSTPASSFIVKSNTPDKPSKFQRSNIVRTASSDSSEASDEDLRLPYSIDAYRSTRVKDTERPGVKQVIVRKEDVSQRAEEPRGSSLFSIKQKMKILTNEMNLQQTVIHQASQALNCCTDEEHGKGSQVEAEAQRLLLVATERRKALMAELDRLKGDPTGQKSAPAAPEPTCMSASKGSITLQELRLPLKADFVCSTANKPESTKYSFFVMIRAGAENTVATPLASTHRGLSGDTLAFPTTFTISDVSSNFEIDIEVYGLVSWSIPLSHIFGIYDLFLSLFVVLASPGGPNAVRTSNFVLVASHKLTLSCIGKNKFPLEKVWKPLMSVSLMSFFHVPFLCPLEGHIYLKMQCEVGSKVEGKGFLTMFEDVSGFGAWHRRWCVLSGYCISYWTYPDDEKRKNPIGRINLANCTSNKVEPANREFCARPHTFELITVRPQREDDKETLVSQCQNTMCVTKNWLSADTKDERNLWMKKLNQILVDLRMWQPEACYRPL</sequence>
<dbReference type="PANTHER" id="PTHR21538:SF27">
    <property type="entry name" value="ANILLIN"/>
    <property type="match status" value="1"/>
</dbReference>
<evidence type="ECO:0000256" key="5">
    <source>
        <dbReference type="SAM" id="MobiDB-lite"/>
    </source>
</evidence>
<reference evidence="7" key="1">
    <citation type="submission" date="2021-04" db="EMBL/GenBank/DDBJ databases">
        <authorList>
            <consortium name="Wellcome Sanger Institute Data Sharing"/>
        </authorList>
    </citation>
    <scope>NUCLEOTIDE SEQUENCE [LARGE SCALE GENOMIC DNA]</scope>
</reference>
<dbReference type="Pfam" id="PF16018">
    <property type="entry name" value="Anillin_N"/>
    <property type="match status" value="1"/>
</dbReference>
<evidence type="ECO:0000256" key="2">
    <source>
        <dbReference type="ARBA" id="ARBA00043945"/>
    </source>
</evidence>
<evidence type="ECO:0000313" key="7">
    <source>
        <dbReference type="Ensembl" id="ENSSAUP00010034980.1"/>
    </source>
</evidence>
<feature type="compositionally biased region" description="Polar residues" evidence="5">
    <location>
        <begin position="111"/>
        <end position="138"/>
    </location>
</feature>
<dbReference type="Gene3D" id="2.30.29.30">
    <property type="entry name" value="Pleckstrin-homology domain (PH domain)/Phosphotyrosine-binding domain (PTB)"/>
    <property type="match status" value="1"/>
</dbReference>
<dbReference type="InterPro" id="IPR011993">
    <property type="entry name" value="PH-like_dom_sf"/>
</dbReference>
<dbReference type="FunFam" id="2.30.29.30:FF:000111">
    <property type="entry name" value="anillin isoform X1"/>
    <property type="match status" value="1"/>
</dbReference>
<dbReference type="GO" id="GO:0032059">
    <property type="term" value="C:bleb"/>
    <property type="evidence" value="ECO:0007669"/>
    <property type="project" value="UniProtKB-SubCell"/>
</dbReference>
<dbReference type="Pfam" id="PF08174">
    <property type="entry name" value="Anillin"/>
    <property type="match status" value="1"/>
</dbReference>
<feature type="compositionally biased region" description="Polar residues" evidence="5">
    <location>
        <begin position="340"/>
        <end position="388"/>
    </location>
</feature>
<feature type="compositionally biased region" description="Low complexity" evidence="5">
    <location>
        <begin position="292"/>
        <end position="305"/>
    </location>
</feature>
<feature type="region of interest" description="Disordered" evidence="5">
    <location>
        <begin position="20"/>
        <end position="240"/>
    </location>
</feature>
<evidence type="ECO:0000313" key="8">
    <source>
        <dbReference type="Proteomes" id="UP000472265"/>
    </source>
</evidence>
<dbReference type="AlphaFoldDB" id="A0A671W7T8"/>
<feature type="region of interest" description="Disordered" evidence="5">
    <location>
        <begin position="634"/>
        <end position="671"/>
    </location>
</feature>
<dbReference type="GO" id="GO:0005826">
    <property type="term" value="C:actomyosin contractile ring"/>
    <property type="evidence" value="ECO:0007669"/>
    <property type="project" value="TreeGrafter"/>
</dbReference>
<feature type="domain" description="PH" evidence="6">
    <location>
        <begin position="988"/>
        <end position="1112"/>
    </location>
</feature>
<dbReference type="InterPro" id="IPR051364">
    <property type="entry name" value="Cytokinesis/Rho-signaling"/>
</dbReference>
<gene>
    <name evidence="7" type="primary">anln</name>
</gene>
<dbReference type="CDD" id="cd01263">
    <property type="entry name" value="PH_anillin"/>
    <property type="match status" value="1"/>
</dbReference>
<dbReference type="Proteomes" id="UP000472265">
    <property type="component" value="Chromosome 3"/>
</dbReference>
<keyword evidence="1" id="KW-0175">Coiled coil</keyword>
<reference evidence="7" key="2">
    <citation type="submission" date="2025-08" db="UniProtKB">
        <authorList>
            <consortium name="Ensembl"/>
        </authorList>
    </citation>
    <scope>IDENTIFICATION</scope>
</reference>
<dbReference type="PANTHER" id="PTHR21538">
    <property type="entry name" value="ANILLIN/RHOTEKIN RTKN"/>
    <property type="match status" value="1"/>
</dbReference>
<dbReference type="GO" id="GO:0031106">
    <property type="term" value="P:septin ring organization"/>
    <property type="evidence" value="ECO:0007669"/>
    <property type="project" value="TreeGrafter"/>
</dbReference>
<name>A0A671W7T8_SPAAU</name>
<dbReference type="InterPro" id="IPR037840">
    <property type="entry name" value="PH_Anillin"/>
</dbReference>
<dbReference type="Ensembl" id="ENSSAUT00010036855.1">
    <property type="protein sequence ID" value="ENSSAUP00010034980.1"/>
    <property type="gene ID" value="ENSSAUG00010014772.1"/>
</dbReference>
<dbReference type="GO" id="GO:0000281">
    <property type="term" value="P:mitotic cytokinesis"/>
    <property type="evidence" value="ECO:0007669"/>
    <property type="project" value="TreeGrafter"/>
</dbReference>
<feature type="region of interest" description="Disordered" evidence="5">
    <location>
        <begin position="285"/>
        <end position="393"/>
    </location>
</feature>
<dbReference type="InterPro" id="IPR031970">
    <property type="entry name" value="Anillin_N"/>
</dbReference>
<dbReference type="InterPro" id="IPR001849">
    <property type="entry name" value="PH_domain"/>
</dbReference>
<reference evidence="7" key="3">
    <citation type="submission" date="2025-09" db="UniProtKB">
        <authorList>
            <consortium name="Ensembl"/>
        </authorList>
    </citation>
    <scope>IDENTIFICATION</scope>
</reference>